<feature type="region of interest" description="Disordered" evidence="1">
    <location>
        <begin position="180"/>
        <end position="216"/>
    </location>
</feature>
<keyword evidence="3" id="KW-1185">Reference proteome</keyword>
<evidence type="ECO:0000256" key="1">
    <source>
        <dbReference type="SAM" id="MobiDB-lite"/>
    </source>
</evidence>
<dbReference type="GO" id="GO:0051213">
    <property type="term" value="F:dioxygenase activity"/>
    <property type="evidence" value="ECO:0007669"/>
    <property type="project" value="UniProtKB-KW"/>
</dbReference>
<dbReference type="AlphaFoldDB" id="A0A0T6LZ18"/>
<proteinExistence type="predicted"/>
<dbReference type="SUPFAM" id="SSF55469">
    <property type="entry name" value="FMN-dependent nitroreductase-like"/>
    <property type="match status" value="2"/>
</dbReference>
<dbReference type="NCBIfam" id="NF047509">
    <property type="entry name" value="Rv3131_FMN_oxido"/>
    <property type="match status" value="1"/>
</dbReference>
<accession>A0A0T6LZ18</accession>
<dbReference type="Gene3D" id="3.40.109.10">
    <property type="entry name" value="NADH Oxidase"/>
    <property type="match status" value="1"/>
</dbReference>
<feature type="region of interest" description="Disordered" evidence="1">
    <location>
        <begin position="309"/>
        <end position="342"/>
    </location>
</feature>
<sequence>MQTREVDAPAVRVLLAAAVAAPSVPDTQPWRFGLDPDSRSVQVRADRGRWPPTADPQPRAQHLSVGAAVFNIRVAAQYLGWDPVVRLRPAADDPDLLATVRLTGTVAAGEPSLRDLYEAVERRHTSRTPLTGRTVPEQVVAAMVSSARAEGSHLDVPDAVATRRLLRLATVADARGAAQPARAAEVRTRTTAPGADAARGVPRTAPGPRGAAGRMPVRDFTGALSAPRLPASRFERHAQVALLWTSHDRREDWLRAGQALQRVLLTATVHGVRTSMLHQVMDWPDLREAMAGSRPRCCPQVLIRFGYGPDGARTPRAPAPCAPPSSTGPEPGARHGGTGPAD</sequence>
<dbReference type="PANTHER" id="PTHR23026">
    <property type="entry name" value="NADPH NITROREDUCTASE"/>
    <property type="match status" value="1"/>
</dbReference>
<dbReference type="EMBL" id="LLZU01000001">
    <property type="protein sequence ID" value="KRV51222.1"/>
    <property type="molecule type" value="Genomic_DNA"/>
</dbReference>
<evidence type="ECO:0000313" key="3">
    <source>
        <dbReference type="Proteomes" id="UP000050867"/>
    </source>
</evidence>
<dbReference type="Proteomes" id="UP000050867">
    <property type="component" value="Unassembled WGS sequence"/>
</dbReference>
<keyword evidence="2" id="KW-0223">Dioxygenase</keyword>
<dbReference type="InterPro" id="IPR050627">
    <property type="entry name" value="Nitroreductase/BluB"/>
</dbReference>
<dbReference type="InterPro" id="IPR000415">
    <property type="entry name" value="Nitroreductase-like"/>
</dbReference>
<comment type="caution">
    <text evidence="2">The sequence shown here is derived from an EMBL/GenBank/DDBJ whole genome shotgun (WGS) entry which is preliminary data.</text>
</comment>
<keyword evidence="2" id="KW-0560">Oxidoreductase</keyword>
<protein>
    <submittedName>
        <fullName evidence="2">Aromatic ring-opening dioxygenase LigA</fullName>
    </submittedName>
</protein>
<organism evidence="2 3">
    <name type="scientific">Wenjunlia vitaminophila</name>
    <name type="common">Streptomyces vitaminophilus</name>
    <dbReference type="NCBI Taxonomy" id="76728"/>
    <lineage>
        <taxon>Bacteria</taxon>
        <taxon>Bacillati</taxon>
        <taxon>Actinomycetota</taxon>
        <taxon>Actinomycetes</taxon>
        <taxon>Kitasatosporales</taxon>
        <taxon>Streptomycetaceae</taxon>
        <taxon>Wenjunlia</taxon>
    </lineage>
</organism>
<dbReference type="eggNOG" id="COG0778">
    <property type="taxonomic scope" value="Bacteria"/>
</dbReference>
<dbReference type="STRING" id="76728.AQ490_00115"/>
<evidence type="ECO:0000313" key="2">
    <source>
        <dbReference type="EMBL" id="KRV51222.1"/>
    </source>
</evidence>
<dbReference type="PANTHER" id="PTHR23026:SF123">
    <property type="entry name" value="NAD(P)H NITROREDUCTASE RV3131-RELATED"/>
    <property type="match status" value="1"/>
</dbReference>
<dbReference type="RefSeq" id="WP_040911092.1">
    <property type="nucleotide sequence ID" value="NZ_LLZU01000001.1"/>
</dbReference>
<name>A0A0T6LZ18_WENVI</name>
<reference evidence="2 3" key="1">
    <citation type="submission" date="2015-10" db="EMBL/GenBank/DDBJ databases">
        <title>Draft genome sequence of pyrrolomycin-producing Streptomyces vitaminophilus.</title>
        <authorList>
            <person name="Graham D.E."/>
            <person name="Mahan K.M."/>
            <person name="Klingeman D.M."/>
            <person name="Hettich R.L."/>
            <person name="Parry R.J."/>
        </authorList>
    </citation>
    <scope>NUCLEOTIDE SEQUENCE [LARGE SCALE GENOMIC DNA]</scope>
    <source>
        <strain evidence="2 3">ATCC 31673</strain>
    </source>
</reference>
<gene>
    <name evidence="2" type="ORF">AQ490_00115</name>
</gene>